<dbReference type="Proteomes" id="UP000188573">
    <property type="component" value="Unassembled WGS sequence"/>
</dbReference>
<dbReference type="RefSeq" id="WP_077495313.1">
    <property type="nucleotide sequence ID" value="NZ_MLAG01000002.1"/>
</dbReference>
<evidence type="ECO:0000313" key="4">
    <source>
        <dbReference type="Proteomes" id="UP000188573"/>
    </source>
</evidence>
<proteinExistence type="predicted"/>
<organism evidence="2 4">
    <name type="scientific">Rodentibacter ratti</name>
    <dbReference type="NCBI Taxonomy" id="1906745"/>
    <lineage>
        <taxon>Bacteria</taxon>
        <taxon>Pseudomonadati</taxon>
        <taxon>Pseudomonadota</taxon>
        <taxon>Gammaproteobacteria</taxon>
        <taxon>Pasteurellales</taxon>
        <taxon>Pasteurellaceae</taxon>
        <taxon>Rodentibacter</taxon>
    </lineage>
</organism>
<dbReference type="AlphaFoldDB" id="A0A1V3L3V0"/>
<dbReference type="EMBL" id="MLAI01000020">
    <property type="protein sequence ID" value="OOF85548.1"/>
    <property type="molecule type" value="Genomic_DNA"/>
</dbReference>
<name>A0A1V3L3V0_9PAST</name>
<gene>
    <name evidence="3" type="ORF">BKG88_07750</name>
    <name evidence="2" type="ORF">BKG92_00640</name>
</gene>
<comment type="caution">
    <text evidence="2">The sequence shown here is derived from an EMBL/GenBank/DDBJ whole genome shotgun (WGS) entry which is preliminary data.</text>
</comment>
<keyword evidence="4" id="KW-1185">Reference proteome</keyword>
<dbReference type="Proteomes" id="UP000189353">
    <property type="component" value="Unassembled WGS sequence"/>
</dbReference>
<evidence type="ECO:0000313" key="2">
    <source>
        <dbReference type="EMBL" id="OOF84208.1"/>
    </source>
</evidence>
<protein>
    <submittedName>
        <fullName evidence="2">Uncharacterized protein</fullName>
    </submittedName>
</protein>
<evidence type="ECO:0000313" key="5">
    <source>
        <dbReference type="Proteomes" id="UP000189353"/>
    </source>
</evidence>
<dbReference type="EMBL" id="MLAG01000002">
    <property type="protein sequence ID" value="OOF84208.1"/>
    <property type="molecule type" value="Genomic_DNA"/>
</dbReference>
<evidence type="ECO:0000313" key="3">
    <source>
        <dbReference type="EMBL" id="OOF85548.1"/>
    </source>
</evidence>
<sequence>MKKILLLILCLFSIYSHAESSISGYLNNLPRKCHPKHIIREIPFVEPNWLELEFRQQFTESYINNYSHYMPLEVIDVKNVETVKRGNNQLVCRASLITDKGSRPYTITFSENSVGQIIVSHNIYSDFNKLK</sequence>
<feature type="signal peptide" evidence="1">
    <location>
        <begin position="1"/>
        <end position="18"/>
    </location>
</feature>
<feature type="chain" id="PRO_5015071233" evidence="1">
    <location>
        <begin position="19"/>
        <end position="131"/>
    </location>
</feature>
<reference evidence="4 5" key="1">
    <citation type="submission" date="2016-10" db="EMBL/GenBank/DDBJ databases">
        <title>Rodentibacter gen. nov. and new species.</title>
        <authorList>
            <person name="Christensen H."/>
        </authorList>
    </citation>
    <scope>NUCLEOTIDE SEQUENCE [LARGE SCALE GENOMIC DNA]</scope>
    <source>
        <strain evidence="2 4">Ac81</strain>
        <strain evidence="3 5">Ppn158</strain>
    </source>
</reference>
<accession>A0A1V3L3V0</accession>
<evidence type="ECO:0000256" key="1">
    <source>
        <dbReference type="SAM" id="SignalP"/>
    </source>
</evidence>
<keyword evidence="1" id="KW-0732">Signal</keyword>